<dbReference type="FunFam" id="3.40.50.980:FF:000001">
    <property type="entry name" value="Non-ribosomal peptide synthetase"/>
    <property type="match status" value="1"/>
</dbReference>
<dbReference type="PATRIC" id="fig|210007.7.peg.1198"/>
<gene>
    <name evidence="4" type="primary">bacA2</name>
    <name evidence="4" type="ordered locus">SMU_1340</name>
</gene>
<dbReference type="PhylomeDB" id="Q8DTJ7"/>
<dbReference type="CDD" id="cd12114">
    <property type="entry name" value="A_NRPS_TlmIV_like"/>
    <property type="match status" value="1"/>
</dbReference>
<dbReference type="Gene3D" id="2.30.38.10">
    <property type="entry name" value="Luciferase, Domain 3"/>
    <property type="match status" value="1"/>
</dbReference>
<dbReference type="RefSeq" id="WP_002352315.1">
    <property type="nucleotide sequence ID" value="NC_004350.2"/>
</dbReference>
<dbReference type="GO" id="GO:0008610">
    <property type="term" value="P:lipid biosynthetic process"/>
    <property type="evidence" value="ECO:0007669"/>
    <property type="project" value="UniProtKB-ARBA"/>
</dbReference>
<dbReference type="Pfam" id="PF00550">
    <property type="entry name" value="PP-binding"/>
    <property type="match status" value="2"/>
</dbReference>
<dbReference type="Proteomes" id="UP000002512">
    <property type="component" value="Chromosome"/>
</dbReference>
<comment type="cofactor">
    <cofactor evidence="1">
        <name>pantetheine 4'-phosphate</name>
        <dbReference type="ChEBI" id="CHEBI:47942"/>
    </cofactor>
</comment>
<keyword evidence="2" id="KW-1133">Transmembrane helix</keyword>
<evidence type="ECO:0000313" key="4">
    <source>
        <dbReference type="EMBL" id="AAN59013.1"/>
    </source>
</evidence>
<proteinExistence type="predicted"/>
<evidence type="ECO:0000259" key="3">
    <source>
        <dbReference type="PROSITE" id="PS50075"/>
    </source>
</evidence>
<dbReference type="PANTHER" id="PTHR45527:SF1">
    <property type="entry name" value="FATTY ACID SYNTHASE"/>
    <property type="match status" value="1"/>
</dbReference>
<dbReference type="Gene3D" id="3.40.50.980">
    <property type="match status" value="2"/>
</dbReference>
<dbReference type="Pfam" id="PF00501">
    <property type="entry name" value="AMP-binding"/>
    <property type="match status" value="2"/>
</dbReference>
<dbReference type="GO" id="GO:0044550">
    <property type="term" value="P:secondary metabolite biosynthetic process"/>
    <property type="evidence" value="ECO:0007669"/>
    <property type="project" value="TreeGrafter"/>
</dbReference>
<dbReference type="NCBIfam" id="NF003417">
    <property type="entry name" value="PRK04813.1"/>
    <property type="match status" value="2"/>
</dbReference>
<dbReference type="EMBL" id="AE014133">
    <property type="protein sequence ID" value="AAN59013.1"/>
    <property type="molecule type" value="Genomic_DNA"/>
</dbReference>
<dbReference type="STRING" id="210007.SMU_1340"/>
<dbReference type="InterPro" id="IPR020845">
    <property type="entry name" value="AMP-binding_CS"/>
</dbReference>
<organism evidence="4 5">
    <name type="scientific">Streptococcus mutans serotype c (strain ATCC 700610 / UA159)</name>
    <dbReference type="NCBI Taxonomy" id="210007"/>
    <lineage>
        <taxon>Bacteria</taxon>
        <taxon>Bacillati</taxon>
        <taxon>Bacillota</taxon>
        <taxon>Bacilli</taxon>
        <taxon>Lactobacillales</taxon>
        <taxon>Streptococcaceae</taxon>
        <taxon>Streptococcus</taxon>
    </lineage>
</organism>
<dbReference type="GO" id="GO:0003824">
    <property type="term" value="F:catalytic activity"/>
    <property type="evidence" value="ECO:0007669"/>
    <property type="project" value="InterPro"/>
</dbReference>
<dbReference type="InterPro" id="IPR009081">
    <property type="entry name" value="PP-bd_ACP"/>
</dbReference>
<dbReference type="KEGG" id="smu:SMU_1340"/>
<dbReference type="PROSITE" id="PS00455">
    <property type="entry name" value="AMP_BINDING"/>
    <property type="match status" value="2"/>
</dbReference>
<keyword evidence="2" id="KW-0812">Transmembrane</keyword>
<dbReference type="GO" id="GO:0031177">
    <property type="term" value="F:phosphopantetheine binding"/>
    <property type="evidence" value="ECO:0007669"/>
    <property type="project" value="TreeGrafter"/>
</dbReference>
<feature type="domain" description="Carrier" evidence="3">
    <location>
        <begin position="1551"/>
        <end position="1626"/>
    </location>
</feature>
<evidence type="ECO:0000313" key="5">
    <source>
        <dbReference type="Proteomes" id="UP000002512"/>
    </source>
</evidence>
<accession>Q8DTJ7</accession>
<dbReference type="GO" id="GO:0043041">
    <property type="term" value="P:amino acid activation for nonribosomal peptide biosynthetic process"/>
    <property type="evidence" value="ECO:0007669"/>
    <property type="project" value="TreeGrafter"/>
</dbReference>
<evidence type="ECO:0000256" key="2">
    <source>
        <dbReference type="SAM" id="Phobius"/>
    </source>
</evidence>
<dbReference type="InterPro" id="IPR045851">
    <property type="entry name" value="AMP-bd_C_sf"/>
</dbReference>
<dbReference type="PROSITE" id="PS50075">
    <property type="entry name" value="CARRIER"/>
    <property type="match status" value="2"/>
</dbReference>
<dbReference type="InterPro" id="IPR042099">
    <property type="entry name" value="ANL_N_sf"/>
</dbReference>
<dbReference type="Gene3D" id="3.30.559.10">
    <property type="entry name" value="Chloramphenicol acetyltransferase-like domain"/>
    <property type="match status" value="1"/>
</dbReference>
<name>Q8DTJ7_STRMU</name>
<dbReference type="SUPFAM" id="SSF52777">
    <property type="entry name" value="CoA-dependent acyltransferases"/>
    <property type="match status" value="2"/>
</dbReference>
<dbReference type="InterPro" id="IPR010071">
    <property type="entry name" value="AA_adenyl_dom"/>
</dbReference>
<dbReference type="DNASU" id="1028610"/>
<dbReference type="SUPFAM" id="SSF47336">
    <property type="entry name" value="ACP-like"/>
    <property type="match status" value="2"/>
</dbReference>
<dbReference type="OrthoDB" id="2203144at2"/>
<dbReference type="PANTHER" id="PTHR45527">
    <property type="entry name" value="NONRIBOSOMAL PEPTIDE SYNTHETASE"/>
    <property type="match status" value="1"/>
</dbReference>
<dbReference type="Pfam" id="PF00668">
    <property type="entry name" value="Condensation"/>
    <property type="match status" value="1"/>
</dbReference>
<dbReference type="InterPro" id="IPR036736">
    <property type="entry name" value="ACP-like_sf"/>
</dbReference>
<dbReference type="Gene3D" id="3.30.300.30">
    <property type="match status" value="2"/>
</dbReference>
<dbReference type="CDD" id="cd05930">
    <property type="entry name" value="A_NRPS"/>
    <property type="match status" value="1"/>
</dbReference>
<feature type="transmembrane region" description="Helical" evidence="2">
    <location>
        <begin position="79"/>
        <end position="98"/>
    </location>
</feature>
<dbReference type="SUPFAM" id="SSF56801">
    <property type="entry name" value="Acetyl-CoA synthetase-like"/>
    <property type="match status" value="2"/>
</dbReference>
<dbReference type="NCBIfam" id="TIGR01733">
    <property type="entry name" value="AA-adenyl-dom"/>
    <property type="match status" value="2"/>
</dbReference>
<keyword evidence="5" id="KW-1185">Reference proteome</keyword>
<dbReference type="InterPro" id="IPR023213">
    <property type="entry name" value="CAT-like_dom_sf"/>
</dbReference>
<keyword evidence="2" id="KW-0472">Membrane</keyword>
<feature type="domain" description="Carrier" evidence="3">
    <location>
        <begin position="518"/>
        <end position="593"/>
    </location>
</feature>
<dbReference type="InterPro" id="IPR000873">
    <property type="entry name" value="AMP-dep_synth/lig_dom"/>
</dbReference>
<reference evidence="4 5" key="1">
    <citation type="journal article" date="2002" name="Proc. Natl. Acad. Sci. U.S.A.">
        <title>Genome sequence of Streptococcus mutans UA159, a cariogenic dental pathogen.</title>
        <authorList>
            <person name="Ajdic D."/>
            <person name="McShan W.M."/>
            <person name="McLaughlin R.E."/>
            <person name="Savic G."/>
            <person name="Chang J."/>
            <person name="Carson M.B."/>
            <person name="Primeaux C."/>
            <person name="Tian R."/>
            <person name="Kenton S."/>
            <person name="Jia H."/>
            <person name="Lin S."/>
            <person name="Qian Y."/>
            <person name="Li S."/>
            <person name="Zhu H."/>
            <person name="Najar F."/>
            <person name="Lai H."/>
            <person name="White J."/>
            <person name="Roe B.A."/>
            <person name="Ferretti J.J."/>
        </authorList>
    </citation>
    <scope>NUCLEOTIDE SEQUENCE [LARGE SCALE GENOMIC DNA]</scope>
    <source>
        <strain evidence="5">ATCC 700610 / UA159</strain>
    </source>
</reference>
<dbReference type="GO" id="GO:0005737">
    <property type="term" value="C:cytoplasm"/>
    <property type="evidence" value="ECO:0007669"/>
    <property type="project" value="TreeGrafter"/>
</dbReference>
<dbReference type="Gene3D" id="3.40.50.12780">
    <property type="entry name" value="N-terminal domain of ligase-like"/>
    <property type="match status" value="1"/>
</dbReference>
<protein>
    <submittedName>
        <fullName evidence="4">Surfactin synthetase</fullName>
    </submittedName>
</protein>
<dbReference type="Gene3D" id="1.10.1200.10">
    <property type="entry name" value="ACP-like"/>
    <property type="match status" value="2"/>
</dbReference>
<dbReference type="InterPro" id="IPR001242">
    <property type="entry name" value="Condensation_dom"/>
</dbReference>
<dbReference type="Gene3D" id="3.30.559.30">
    <property type="entry name" value="Nonribosomal peptide synthetase, condensation domain"/>
    <property type="match status" value="1"/>
</dbReference>
<evidence type="ECO:0000256" key="1">
    <source>
        <dbReference type="ARBA" id="ARBA00001957"/>
    </source>
</evidence>
<dbReference type="HOGENOM" id="CLU_000022_0_12_9"/>
<sequence length="1628" mass="185502">MEQQKKFKNNQFDYDNYLTIINEFEKQVERFPDKIAIIHNDTRITYKELNILANKVGNILISSGVDNGDKVAIDMKRGISYIAAILGILKIGAIYVPLDFDFPQSRKEYILNDCRSKIIITESDIEYKNYKKVNWNQIIEGSSSKDLVTDHYVKESLDEIVYIMYTSGTTGFPKGVQVGGRGIIRLIKDNKSLTMKNTEVMLHGSSLAFDASTLEIYAALLNGACLSIIDKEDLIDSQTLKEKLKNDHVNRAFFTTPLFNSLCEQDPSVFNELEQVIIGGDRASNKHLKIVMKNSKKTQFYNGYGPTENTVFTTMHNIQYSELEGDIPIGKAINDTGILIVNENFEEVKKGEVGELVVTGGGLAIGYLNQKDASQGSFISLPNLGIKRAYKTGDYVRENNDGDLIFIGRRDSQIKYRGFRIELREIESIAKKIDHIREAICLLIGEKSNSKLVLFAESNSSVSEASIIETLHVELPEYMVPNDLILLDNMPLKLNGKVDSDKLKQIYLEKIQSQVEKPSESNTERFFIEILEDVLKKPNLNLEMNFFEIGGHSLNATIISTRLSEAFHKKISVRDVMLNPNLKDLFHLTKVTEDDAGSNLEVLSKADNYDCSPTQSRLFLLNKSRSDTSYNIPYFIKVSSNIDMEQLKKAIWKELKENEILRTIYTFNNSKIVQKVLPFEKKLLNISVEYEPIIDFEYLQKYLIQPFDLEKSIPFRASIIKSNSDIILFLDIHHIAIDGFSLNQLLKNIEKNYFEIKFTRPKFTYKDYSNWINKQISNGKYMQKKQYWQEQLKGYQENIFLGIEKTIKPNSKRTIYYNREISSQLYEQLRDYIVTNNISLNILFMTALYILIAKYSSINDIVIGSPVSGKVLADLEEMIGSFINSLPIRYKVDPSKTILETIEDVKKQVMDALENQEYPIDSIVSDKNKENTEIASLFDIMFVMQTNFKQGEQEKSNQIFLDYQEIPIDSKMNLIVEGIDFGNTVKFQITYPVELYDDDSIIQLMDSFLQVIESIIQNDRRCVKEIEIISQDQKDFIDLNYNKTAKDFKFDNQCLKQLIERNVAKMPNKIAIACDEENISFEQLNMRSNFMANKLKDLGLQVGDVVGVMKDRNIEAIIIILALIKLGVTYVPLDSGTPIERVKKIFVKSGMKFVITDLVPLQKDILIIDTNAPDFQGLSKQNPKTEINLDQMLYIIFTSGSTGEPKGVAISNKQCINTILDINHKFTLSPKDNILLISSFAFDLSVYDIFGALVSGATLTIASQNKDTNYLKKVVQNNPITVWNSVPAYMELICNVLADQKPILSIRNIILSGDWIPLELPLKIKKIFPNANLFSAGGATEGSIWSIYYPIVKVEPEWKSIPYGMPLANQQMYILNNMGNELPIGVMGNIYIGGVGVAMGYINDIEKTNDSFINHPKLGRIYKTGDLGRLTSQGYMEFCGRKDIQVKVNGNRIELGEIQAILQSFETIQNAIVTVGQNDYQKQLLAYYKSDNEIEKDVLNQFMKQYLPNYMIPSHYIYMSEFPLTSNGKIDKKQLPDPKKIESIKEVKDVKPKNQLEETVLTIWENVLEHQVLSVTDSFFSEGGNSLMATVIIGQIKDQCNVDLSLEEFYENDSIEALGNLIIDKLLF</sequence>
<dbReference type="eggNOG" id="COG1020">
    <property type="taxonomic scope" value="Bacteria"/>
</dbReference>